<evidence type="ECO:0000313" key="2">
    <source>
        <dbReference type="Proteomes" id="UP000565468"/>
    </source>
</evidence>
<dbReference type="AlphaFoldDB" id="A0A848MFD8"/>
<keyword evidence="2" id="KW-1185">Reference proteome</keyword>
<evidence type="ECO:0000313" key="1">
    <source>
        <dbReference type="EMBL" id="NMO98134.1"/>
    </source>
</evidence>
<dbReference type="EMBL" id="JABBPN010000030">
    <property type="protein sequence ID" value="NMO98134.1"/>
    <property type="molecule type" value="Genomic_DNA"/>
</dbReference>
<proteinExistence type="predicted"/>
<comment type="caution">
    <text evidence="1">The sequence shown here is derived from an EMBL/GenBank/DDBJ whole genome shotgun (WGS) entry which is preliminary data.</text>
</comment>
<dbReference type="RefSeq" id="WP_169506904.1">
    <property type="nucleotide sequence ID" value="NZ_JABBPN010000030.1"/>
</dbReference>
<sequence length="159" mass="18645">MRTIIEFLPDESGDEQALSLIHDIRSKIDSDEDMKQLFIFIMRGLEFLEGHGLGALNEYFIDETEDGFPYTIRLVKELRNHVPLLEFRVNWKNAGAFRCVFFEHRVGDLQVLLMIKAVLKQATYSPEFEKIALESESIYKDFVKNPEKYINFQGVDQYE</sequence>
<reference evidence="1 2" key="1">
    <citation type="submission" date="2020-04" db="EMBL/GenBank/DDBJ databases">
        <title>Paenibacillus algicola sp. nov., a novel marine bacterium producing alginate lyase.</title>
        <authorList>
            <person name="Huang H."/>
        </authorList>
    </citation>
    <scope>NUCLEOTIDE SEQUENCE [LARGE SCALE GENOMIC DNA]</scope>
    <source>
        <strain evidence="1 2">L7-75</strain>
    </source>
</reference>
<organism evidence="1 2">
    <name type="scientific">Paenibacillus lemnae</name>
    <dbReference type="NCBI Taxonomy" id="1330551"/>
    <lineage>
        <taxon>Bacteria</taxon>
        <taxon>Bacillati</taxon>
        <taxon>Bacillota</taxon>
        <taxon>Bacilli</taxon>
        <taxon>Bacillales</taxon>
        <taxon>Paenibacillaceae</taxon>
        <taxon>Paenibacillus</taxon>
    </lineage>
</organism>
<protein>
    <submittedName>
        <fullName evidence="1">Uncharacterized protein</fullName>
    </submittedName>
</protein>
<accession>A0A848MFD8</accession>
<gene>
    <name evidence="1" type="ORF">HII30_20490</name>
</gene>
<name>A0A848MFD8_PAELE</name>
<dbReference type="Proteomes" id="UP000565468">
    <property type="component" value="Unassembled WGS sequence"/>
</dbReference>